<sequence length="148" mass="15575">MLKSLFTLGLFATAVHSQTVEIGLPNKGDQLAAGSDQIVQIQRPDSLTGSDEIAVVIGIQQCPNGECTSPDASLGTVLYQGGFDPQFHGPQPPYQNFTVQIPEYSCGPAIIGVAHMSLVGASTYPLIEFLNQTVTIVAALCPTQAEEA</sequence>
<keyword evidence="2" id="KW-1185">Reference proteome</keyword>
<proteinExistence type="predicted"/>
<evidence type="ECO:0000313" key="1">
    <source>
        <dbReference type="EMBL" id="KAK9234765.1"/>
    </source>
</evidence>
<protein>
    <submittedName>
        <fullName evidence="1">Uncharacterized protein</fullName>
    </submittedName>
</protein>
<reference evidence="2" key="1">
    <citation type="journal article" date="2024" name="Front. Bioeng. Biotechnol.">
        <title>Genome-scale model development and genomic sequencing of the oleaginous clade Lipomyces.</title>
        <authorList>
            <person name="Czajka J.J."/>
            <person name="Han Y."/>
            <person name="Kim J."/>
            <person name="Mondo S.J."/>
            <person name="Hofstad B.A."/>
            <person name="Robles A."/>
            <person name="Haridas S."/>
            <person name="Riley R."/>
            <person name="LaButti K."/>
            <person name="Pangilinan J."/>
            <person name="Andreopoulos W."/>
            <person name="Lipzen A."/>
            <person name="Yan J."/>
            <person name="Wang M."/>
            <person name="Ng V."/>
            <person name="Grigoriev I.V."/>
            <person name="Spatafora J.W."/>
            <person name="Magnuson J.K."/>
            <person name="Baker S.E."/>
            <person name="Pomraning K.R."/>
        </authorList>
    </citation>
    <scope>NUCLEOTIDE SEQUENCE [LARGE SCALE GENOMIC DNA]</scope>
    <source>
        <strain evidence="2">CBS 7786</strain>
    </source>
</reference>
<name>A0ACC3ST07_LIPKO</name>
<dbReference type="EMBL" id="MU971450">
    <property type="protein sequence ID" value="KAK9234765.1"/>
    <property type="molecule type" value="Genomic_DNA"/>
</dbReference>
<dbReference type="Proteomes" id="UP001433508">
    <property type="component" value="Unassembled WGS sequence"/>
</dbReference>
<gene>
    <name evidence="1" type="ORF">V1525DRAFT_459132</name>
</gene>
<accession>A0ACC3ST07</accession>
<evidence type="ECO:0000313" key="2">
    <source>
        <dbReference type="Proteomes" id="UP001433508"/>
    </source>
</evidence>
<comment type="caution">
    <text evidence="1">The sequence shown here is derived from an EMBL/GenBank/DDBJ whole genome shotgun (WGS) entry which is preliminary data.</text>
</comment>
<organism evidence="1 2">
    <name type="scientific">Lipomyces kononenkoae</name>
    <name type="common">Yeast</name>
    <dbReference type="NCBI Taxonomy" id="34357"/>
    <lineage>
        <taxon>Eukaryota</taxon>
        <taxon>Fungi</taxon>
        <taxon>Dikarya</taxon>
        <taxon>Ascomycota</taxon>
        <taxon>Saccharomycotina</taxon>
        <taxon>Lipomycetes</taxon>
        <taxon>Lipomycetales</taxon>
        <taxon>Lipomycetaceae</taxon>
        <taxon>Lipomyces</taxon>
    </lineage>
</organism>